<evidence type="ECO:0000313" key="1">
    <source>
        <dbReference type="EMBL" id="SDR74295.1"/>
    </source>
</evidence>
<organism evidence="1 2">
    <name type="scientific">Actinopolymorpha singaporensis</name>
    <dbReference type="NCBI Taxonomy" id="117157"/>
    <lineage>
        <taxon>Bacteria</taxon>
        <taxon>Bacillati</taxon>
        <taxon>Actinomycetota</taxon>
        <taxon>Actinomycetes</taxon>
        <taxon>Propionibacteriales</taxon>
        <taxon>Actinopolymorphaceae</taxon>
        <taxon>Actinopolymorpha</taxon>
    </lineage>
</organism>
<evidence type="ECO:0000313" key="2">
    <source>
        <dbReference type="Proteomes" id="UP000198983"/>
    </source>
</evidence>
<dbReference type="EMBL" id="LT629732">
    <property type="protein sequence ID" value="SDR74295.1"/>
    <property type="molecule type" value="Genomic_DNA"/>
</dbReference>
<accession>A0A1H1LJU6</accession>
<name>A0A1H1LJU6_9ACTN</name>
<sequence>MCELRSGGVVRVYPISTNHRDEPRPGWWEARYDDPEGNGGITQNAEKDHVLRWAAERGARTCLVQDPDTGEWSQWPQPGT</sequence>
<dbReference type="Proteomes" id="UP000198983">
    <property type="component" value="Chromosome I"/>
</dbReference>
<gene>
    <name evidence="1" type="ORF">SAMN04489717_0356</name>
</gene>
<protein>
    <submittedName>
        <fullName evidence="1">Uncharacterized protein</fullName>
    </submittedName>
</protein>
<keyword evidence="2" id="KW-1185">Reference proteome</keyword>
<dbReference type="AlphaFoldDB" id="A0A1H1LJU6"/>
<reference evidence="1 2" key="1">
    <citation type="submission" date="2016-10" db="EMBL/GenBank/DDBJ databases">
        <authorList>
            <person name="de Groot N.N."/>
        </authorList>
    </citation>
    <scope>NUCLEOTIDE SEQUENCE [LARGE SCALE GENOMIC DNA]</scope>
    <source>
        <strain evidence="1 2">DSM 22024</strain>
    </source>
</reference>
<proteinExistence type="predicted"/>
<dbReference type="STRING" id="117157.SAMN04489717_0356"/>